<dbReference type="Pfam" id="PF21806">
    <property type="entry name" value="DUF6879"/>
    <property type="match status" value="1"/>
</dbReference>
<reference evidence="3" key="1">
    <citation type="journal article" date="2019" name="Int. J. Syst. Evol. Microbiol.">
        <title>The Global Catalogue of Microorganisms (GCM) 10K type strain sequencing project: providing services to taxonomists for standard genome sequencing and annotation.</title>
        <authorList>
            <consortium name="The Broad Institute Genomics Platform"/>
            <consortium name="The Broad Institute Genome Sequencing Center for Infectious Disease"/>
            <person name="Wu L."/>
            <person name="Ma J."/>
        </authorList>
    </citation>
    <scope>NUCLEOTIDE SEQUENCE [LARGE SCALE GENOMIC DNA]</scope>
    <source>
        <strain evidence="3">JCM 31037</strain>
    </source>
</reference>
<evidence type="ECO:0000313" key="3">
    <source>
        <dbReference type="Proteomes" id="UP001597260"/>
    </source>
</evidence>
<dbReference type="InterPro" id="IPR049244">
    <property type="entry name" value="DUF6879"/>
</dbReference>
<sequence length="173" mass="20323">MSKIISDPGAFQKLFADFEHVAFKLEVRRAYGLPSEDIPFQQFLNGQDPGVAWLQNWLDLMESQTSTGKRVERVRVVDDPPSDYLRFEIFVTPHNLAAGEDIRYLDRDQARRLNLPNHDFWLFDSRTLAVLHFDSDNVFLGFETIDAVEEILRHCYWRDVAWTHARSFSDYRP</sequence>
<proteinExistence type="predicted"/>
<name>A0ABW3YBD3_9ACTN</name>
<feature type="domain" description="DUF6879" evidence="1">
    <location>
        <begin position="10"/>
        <end position="172"/>
    </location>
</feature>
<accession>A0ABW3YBD3</accession>
<organism evidence="2 3">
    <name type="scientific">Micromonospora sonneratiae</name>
    <dbReference type="NCBI Taxonomy" id="1184706"/>
    <lineage>
        <taxon>Bacteria</taxon>
        <taxon>Bacillati</taxon>
        <taxon>Actinomycetota</taxon>
        <taxon>Actinomycetes</taxon>
        <taxon>Micromonosporales</taxon>
        <taxon>Micromonosporaceae</taxon>
        <taxon>Micromonospora</taxon>
    </lineage>
</organism>
<gene>
    <name evidence="2" type="ORF">ACFQ4H_06405</name>
</gene>
<dbReference type="Proteomes" id="UP001597260">
    <property type="component" value="Unassembled WGS sequence"/>
</dbReference>
<dbReference type="EMBL" id="JBHTMP010000007">
    <property type="protein sequence ID" value="MFD1320720.1"/>
    <property type="molecule type" value="Genomic_DNA"/>
</dbReference>
<keyword evidence="3" id="KW-1185">Reference proteome</keyword>
<evidence type="ECO:0000259" key="1">
    <source>
        <dbReference type="Pfam" id="PF21806"/>
    </source>
</evidence>
<comment type="caution">
    <text evidence="2">The sequence shown here is derived from an EMBL/GenBank/DDBJ whole genome shotgun (WGS) entry which is preliminary data.</text>
</comment>
<evidence type="ECO:0000313" key="2">
    <source>
        <dbReference type="EMBL" id="MFD1320720.1"/>
    </source>
</evidence>
<protein>
    <submittedName>
        <fullName evidence="2">DUF6879 family protein</fullName>
    </submittedName>
</protein>
<dbReference type="RefSeq" id="WP_377567996.1">
    <property type="nucleotide sequence ID" value="NZ_JBHTMP010000007.1"/>
</dbReference>